<dbReference type="InterPro" id="IPR036034">
    <property type="entry name" value="PDZ_sf"/>
</dbReference>
<dbReference type="GO" id="GO:0051604">
    <property type="term" value="P:protein maturation"/>
    <property type="evidence" value="ECO:0007669"/>
    <property type="project" value="InterPro"/>
</dbReference>
<feature type="domain" description="PDZ" evidence="2">
    <location>
        <begin position="291"/>
        <end position="366"/>
    </location>
</feature>
<comment type="caution">
    <text evidence="3">The sequence shown here is derived from an EMBL/GenBank/DDBJ whole genome shotgun (WGS) entry which is preliminary data.</text>
</comment>
<dbReference type="CDD" id="cd00136">
    <property type="entry name" value="PDZ_canonical"/>
    <property type="match status" value="1"/>
</dbReference>
<organism evidence="3 4">
    <name type="scientific">Chrysochromulina tobinii</name>
    <dbReference type="NCBI Taxonomy" id="1460289"/>
    <lineage>
        <taxon>Eukaryota</taxon>
        <taxon>Haptista</taxon>
        <taxon>Haptophyta</taxon>
        <taxon>Prymnesiophyceae</taxon>
        <taxon>Prymnesiales</taxon>
        <taxon>Chrysochromulinaceae</taxon>
        <taxon>Chrysochromulina</taxon>
    </lineage>
</organism>
<accession>A0A0M0JE80</accession>
<keyword evidence="4" id="KW-1185">Reference proteome</keyword>
<dbReference type="OrthoDB" id="4983at2759"/>
<dbReference type="Pfam" id="PF01722">
    <property type="entry name" value="BolA"/>
    <property type="match status" value="1"/>
</dbReference>
<feature type="domain" description="PDZ" evidence="2">
    <location>
        <begin position="372"/>
        <end position="454"/>
    </location>
</feature>
<dbReference type="Proteomes" id="UP000037460">
    <property type="component" value="Unassembled WGS sequence"/>
</dbReference>
<feature type="region of interest" description="Disordered" evidence="1">
    <location>
        <begin position="141"/>
        <end position="197"/>
    </location>
</feature>
<dbReference type="SUPFAM" id="SSF82657">
    <property type="entry name" value="BolA-like"/>
    <property type="match status" value="1"/>
</dbReference>
<proteinExistence type="predicted"/>
<dbReference type="EMBL" id="JWZX01003084">
    <property type="protein sequence ID" value="KOO24523.1"/>
    <property type="molecule type" value="Genomic_DNA"/>
</dbReference>
<evidence type="ECO:0000313" key="3">
    <source>
        <dbReference type="EMBL" id="KOO24523.1"/>
    </source>
</evidence>
<evidence type="ECO:0000256" key="1">
    <source>
        <dbReference type="SAM" id="MobiDB-lite"/>
    </source>
</evidence>
<dbReference type="AlphaFoldDB" id="A0A0M0JE80"/>
<reference evidence="4" key="1">
    <citation type="journal article" date="2015" name="PLoS Genet.">
        <title>Genome Sequence and Transcriptome Analyses of Chrysochromulina tobin: Metabolic Tools for Enhanced Algal Fitness in the Prominent Order Prymnesiales (Haptophyceae).</title>
        <authorList>
            <person name="Hovde B.T."/>
            <person name="Deodato C.R."/>
            <person name="Hunsperger H.M."/>
            <person name="Ryken S.A."/>
            <person name="Yost W."/>
            <person name="Jha R.K."/>
            <person name="Patterson J."/>
            <person name="Monnat R.J. Jr."/>
            <person name="Barlow S.B."/>
            <person name="Starkenburg S.R."/>
            <person name="Cattolico R.A."/>
        </authorList>
    </citation>
    <scope>NUCLEOTIDE SEQUENCE</scope>
    <source>
        <strain evidence="4">CCMP291</strain>
    </source>
</reference>
<feature type="domain" description="PDZ" evidence="2">
    <location>
        <begin position="208"/>
        <end position="287"/>
    </location>
</feature>
<dbReference type="InterPro" id="IPR045115">
    <property type="entry name" value="BOL2"/>
</dbReference>
<evidence type="ECO:0000259" key="2">
    <source>
        <dbReference type="PROSITE" id="PS50106"/>
    </source>
</evidence>
<dbReference type="Pfam" id="PF00595">
    <property type="entry name" value="PDZ"/>
    <property type="match status" value="3"/>
</dbReference>
<dbReference type="SMART" id="SM00228">
    <property type="entry name" value="PDZ"/>
    <property type="match status" value="3"/>
</dbReference>
<evidence type="ECO:0000313" key="4">
    <source>
        <dbReference type="Proteomes" id="UP000037460"/>
    </source>
</evidence>
<dbReference type="GO" id="GO:0005634">
    <property type="term" value="C:nucleus"/>
    <property type="evidence" value="ECO:0007669"/>
    <property type="project" value="TreeGrafter"/>
</dbReference>
<dbReference type="SUPFAM" id="SSF50156">
    <property type="entry name" value="PDZ domain-like"/>
    <property type="match status" value="3"/>
</dbReference>
<sequence length="474" mass="50356">MPVTAAELTELLTGSSLVPEHVEVVDTSDGCGSKFEAIVVSAAFDGMGLLDRQRAVNDVIAEPMKAIHAFSMKTWTPKHGIDDQVLSAVDKKGLVAKGKAVFARFVDKLQVENCYKARGAAEDASTMSFFGKMFSSAPLGSSQDENASANASSPGGPFRMLKSRKATRSSPYGGGRQHSKLDSSNYKESMLGGDEDASDSWVAEKHVGLKIDRSSKEPKHGIKLQTHPTLGVIVSGLNPTGQAARNGLNVGDQLRAIDGEEVKSHVAAMQILDMAAEGRRLTLTASGSTRAVTLDKTKGDLGMTCSNLAHTTRGVLLKRIRRGSLADAAAIYCGDTIIAVNEQLVDSHEQAVSLMNECLGEVRLVLWGQSTEVTLGKLGVDMPLGITVVDQDRVGRPGVKVEKVVTHGLVFKAGISVGDTLLSVDGVICINHVQAVALLTRKDPNTGLPLSETKVGGDLIDSNLKVVFMNKYNH</sequence>
<dbReference type="PROSITE" id="PS50106">
    <property type="entry name" value="PDZ"/>
    <property type="match status" value="3"/>
</dbReference>
<dbReference type="InterPro" id="IPR036065">
    <property type="entry name" value="BolA-like_sf"/>
</dbReference>
<dbReference type="GO" id="GO:0051537">
    <property type="term" value="F:2 iron, 2 sulfur cluster binding"/>
    <property type="evidence" value="ECO:0007669"/>
    <property type="project" value="InterPro"/>
</dbReference>
<dbReference type="PANTHER" id="PTHR12735:SF27">
    <property type="entry name" value="BOLA-LIKE PROTEIN 2"/>
    <property type="match status" value="1"/>
</dbReference>
<dbReference type="GO" id="GO:0005829">
    <property type="term" value="C:cytosol"/>
    <property type="evidence" value="ECO:0007669"/>
    <property type="project" value="TreeGrafter"/>
</dbReference>
<dbReference type="InterPro" id="IPR001478">
    <property type="entry name" value="PDZ"/>
</dbReference>
<feature type="compositionally biased region" description="Polar residues" evidence="1">
    <location>
        <begin position="141"/>
        <end position="153"/>
    </location>
</feature>
<dbReference type="GO" id="GO:0006879">
    <property type="term" value="P:intracellular iron ion homeostasis"/>
    <property type="evidence" value="ECO:0007669"/>
    <property type="project" value="InterPro"/>
</dbReference>
<gene>
    <name evidence="3" type="ORF">Ctob_004904</name>
</gene>
<protein>
    <submittedName>
        <fullName evidence="3">Bola-like protein 2-like protein</fullName>
    </submittedName>
</protein>
<dbReference type="PANTHER" id="PTHR12735">
    <property type="entry name" value="BOLA-LIKE PROTEIN-RELATED"/>
    <property type="match status" value="1"/>
</dbReference>
<dbReference type="InterPro" id="IPR002634">
    <property type="entry name" value="BolA"/>
</dbReference>
<dbReference type="Gene3D" id="3.10.20.90">
    <property type="entry name" value="Phosphatidylinositol 3-kinase Catalytic Subunit, Chain A, domain 1"/>
    <property type="match status" value="1"/>
</dbReference>
<name>A0A0M0JE80_9EUKA</name>
<dbReference type="Gene3D" id="2.30.42.10">
    <property type="match status" value="3"/>
</dbReference>